<dbReference type="RefSeq" id="WP_089225875.1">
    <property type="nucleotide sequence ID" value="NZ_FZOF01000012.1"/>
</dbReference>
<dbReference type="Proteomes" id="UP000198280">
    <property type="component" value="Unassembled WGS sequence"/>
</dbReference>
<evidence type="ECO:0000256" key="4">
    <source>
        <dbReference type="ARBA" id="ARBA00022840"/>
    </source>
</evidence>
<dbReference type="EMBL" id="FZOF01000012">
    <property type="protein sequence ID" value="SNT01389.1"/>
    <property type="molecule type" value="Genomic_DNA"/>
</dbReference>
<dbReference type="InterPro" id="IPR027417">
    <property type="entry name" value="P-loop_NTPase"/>
</dbReference>
<dbReference type="InterPro" id="IPR050534">
    <property type="entry name" value="Coronavir_polyprotein_1ab"/>
</dbReference>
<evidence type="ECO:0000256" key="2">
    <source>
        <dbReference type="ARBA" id="ARBA00022801"/>
    </source>
</evidence>
<dbReference type="PANTHER" id="PTHR43788:SF8">
    <property type="entry name" value="DNA-BINDING PROTEIN SMUBP-2"/>
    <property type="match status" value="1"/>
</dbReference>
<dbReference type="Pfam" id="PF13604">
    <property type="entry name" value="AAA_30"/>
    <property type="match status" value="1"/>
</dbReference>
<dbReference type="Pfam" id="PF13087">
    <property type="entry name" value="AAA_12"/>
    <property type="match status" value="1"/>
</dbReference>
<dbReference type="OrthoDB" id="3495547at2"/>
<evidence type="ECO:0000256" key="1">
    <source>
        <dbReference type="ARBA" id="ARBA00022741"/>
    </source>
</evidence>
<keyword evidence="2" id="KW-0378">Hydrolase</keyword>
<evidence type="ECO:0000256" key="3">
    <source>
        <dbReference type="ARBA" id="ARBA00022806"/>
    </source>
</evidence>
<evidence type="ECO:0000313" key="6">
    <source>
        <dbReference type="EMBL" id="SNT01389.1"/>
    </source>
</evidence>
<evidence type="ECO:0000313" key="7">
    <source>
        <dbReference type="Proteomes" id="UP000198280"/>
    </source>
</evidence>
<evidence type="ECO:0000259" key="5">
    <source>
        <dbReference type="Pfam" id="PF13087"/>
    </source>
</evidence>
<dbReference type="SUPFAM" id="SSF52540">
    <property type="entry name" value="P-loop containing nucleoside triphosphate hydrolases"/>
    <property type="match status" value="1"/>
</dbReference>
<dbReference type="Gene3D" id="3.40.50.300">
    <property type="entry name" value="P-loop containing nucleotide triphosphate hydrolases"/>
    <property type="match status" value="2"/>
</dbReference>
<dbReference type="GO" id="GO:0016787">
    <property type="term" value="F:hydrolase activity"/>
    <property type="evidence" value="ECO:0007669"/>
    <property type="project" value="UniProtKB-KW"/>
</dbReference>
<keyword evidence="4" id="KW-0067">ATP-binding</keyword>
<feature type="domain" description="DNA2/NAM7 helicase-like C-terminal" evidence="5">
    <location>
        <begin position="284"/>
        <end position="394"/>
    </location>
</feature>
<proteinExistence type="predicted"/>
<protein>
    <submittedName>
        <fullName evidence="6">Part of AAA domain-containing protein</fullName>
    </submittedName>
</protein>
<dbReference type="GO" id="GO:0005524">
    <property type="term" value="F:ATP binding"/>
    <property type="evidence" value="ECO:0007669"/>
    <property type="project" value="UniProtKB-KW"/>
</dbReference>
<dbReference type="PANTHER" id="PTHR43788">
    <property type="entry name" value="DNA2/NAM7 HELICASE FAMILY MEMBER"/>
    <property type="match status" value="1"/>
</dbReference>
<dbReference type="GO" id="GO:0043139">
    <property type="term" value="F:5'-3' DNA helicase activity"/>
    <property type="evidence" value="ECO:0007669"/>
    <property type="project" value="TreeGrafter"/>
</dbReference>
<gene>
    <name evidence="6" type="ORF">SAMN05216252_112108</name>
</gene>
<sequence length="441" mass="46581">MSPVSDAARAAGTATERILHDTLHGTHRGVVVDSPPGAGKSTLVVRAAQELVAAGESLMVVAQTNAQVDDLVDRLATADPGLPIGRLHGSDSPPDPVLDRHEAVLKSAKAADLAGAKVVIATAAKWAFVKDVEPWRHAIVDEAYQMRSDALLQVAGLFERALFVGDPGQLDPFSVVGAEQWAGLSYDPSASAVVTLLAHNPGLPQHRLPVSWRLPASAAPLVSDAFYPYTPFRSGTGHGDRRLSFGVPGDGSGPDRVVDEAAASGWGLLELPARRTPRTDPEAVRAIALVVRRLLDRGGVAVSERGTAPVGPDRIAVGTAHRDQAAAVRAALADLGVTGVTVDTANRLQGREFDVTVVLHPLSGRPDATAFHLETGRLCVLASRHRHACIVVCRAGVSELLDEHPSTEPVQLGVTVKFPDGWEANHAVLAHLSEHRVTWRP</sequence>
<keyword evidence="3" id="KW-0347">Helicase</keyword>
<keyword evidence="7" id="KW-1185">Reference proteome</keyword>
<keyword evidence="1" id="KW-0547">Nucleotide-binding</keyword>
<name>A0A239J6J1_9ACTN</name>
<dbReference type="AlphaFoldDB" id="A0A239J6J1"/>
<organism evidence="6 7">
    <name type="scientific">Actinacidiphila glaucinigra</name>
    <dbReference type="NCBI Taxonomy" id="235986"/>
    <lineage>
        <taxon>Bacteria</taxon>
        <taxon>Bacillati</taxon>
        <taxon>Actinomycetota</taxon>
        <taxon>Actinomycetes</taxon>
        <taxon>Kitasatosporales</taxon>
        <taxon>Streptomycetaceae</taxon>
        <taxon>Actinacidiphila</taxon>
    </lineage>
</organism>
<accession>A0A239J6J1</accession>
<dbReference type="InterPro" id="IPR041679">
    <property type="entry name" value="DNA2/NAM7-like_C"/>
</dbReference>
<reference evidence="6 7" key="1">
    <citation type="submission" date="2017-06" db="EMBL/GenBank/DDBJ databases">
        <authorList>
            <person name="Kim H.J."/>
            <person name="Triplett B.A."/>
        </authorList>
    </citation>
    <scope>NUCLEOTIDE SEQUENCE [LARGE SCALE GENOMIC DNA]</scope>
    <source>
        <strain evidence="6 7">CGMCC 4.1858</strain>
    </source>
</reference>